<feature type="binding site" evidence="13">
    <location>
        <position position="629"/>
    </location>
    <ligand>
        <name>Ni(2+)</name>
        <dbReference type="ChEBI" id="CHEBI:49786"/>
        <label>1</label>
    </ligand>
</feature>
<feature type="binding site" description="via carbamate group" evidence="13">
    <location>
        <position position="486"/>
    </location>
    <ligand>
        <name>Ni(2+)</name>
        <dbReference type="ChEBI" id="CHEBI:49786"/>
        <label>1</label>
    </ligand>
</feature>
<dbReference type="STRING" id="1314783.A0A165T9H9"/>
<dbReference type="InterPro" id="IPR011059">
    <property type="entry name" value="Metal-dep_hydrolase_composite"/>
</dbReference>
<dbReference type="InterPro" id="IPR002026">
    <property type="entry name" value="Urease_gamma/gamma-beta_su"/>
</dbReference>
<dbReference type="PANTHER" id="PTHR33569:SF1">
    <property type="entry name" value="UREASE"/>
    <property type="match status" value="1"/>
</dbReference>
<dbReference type="PROSITE" id="PS00145">
    <property type="entry name" value="UREASE_2"/>
    <property type="match status" value="1"/>
</dbReference>
<dbReference type="InterPro" id="IPR002019">
    <property type="entry name" value="Urease_beta-like"/>
</dbReference>
<dbReference type="Pfam" id="PF00547">
    <property type="entry name" value="Urease_gamma"/>
    <property type="match status" value="1"/>
</dbReference>
<evidence type="ECO:0000256" key="13">
    <source>
        <dbReference type="PIRSR" id="PIRSR001222-51"/>
    </source>
</evidence>
<dbReference type="OrthoDB" id="1708534at2759"/>
<dbReference type="Gene3D" id="2.30.40.10">
    <property type="entry name" value="Urease, subunit C, domain 1"/>
    <property type="match status" value="1"/>
</dbReference>
<accession>A0A165T9H9</accession>
<dbReference type="GO" id="GO:0043419">
    <property type="term" value="P:urea catabolic process"/>
    <property type="evidence" value="ECO:0007669"/>
    <property type="project" value="UniProtKB-UniPathway"/>
</dbReference>
<comment type="pathway">
    <text evidence="1 11">Nitrogen metabolism; urea degradation; CO(2) and NH(3) from urea (urease route): step 1/1.</text>
</comment>
<dbReference type="InterPro" id="IPR017950">
    <property type="entry name" value="Urease_AS"/>
</dbReference>
<evidence type="ECO:0000256" key="14">
    <source>
        <dbReference type="PIRSR" id="PIRSR611612-52"/>
    </source>
</evidence>
<feature type="binding site" evidence="15">
    <location>
        <position position="488"/>
    </location>
    <ligand>
        <name>substrate</name>
    </ligand>
</feature>
<dbReference type="CDD" id="cd00407">
    <property type="entry name" value="Urease_beta"/>
    <property type="match status" value="1"/>
</dbReference>
<dbReference type="InterPro" id="IPR005848">
    <property type="entry name" value="Urease_asu"/>
</dbReference>
<dbReference type="PRINTS" id="PR01752">
    <property type="entry name" value="UREASE"/>
</dbReference>
<feature type="binding site" evidence="13">
    <location>
        <position position="515"/>
    </location>
    <ligand>
        <name>Ni(2+)</name>
        <dbReference type="ChEBI" id="CHEBI:49786"/>
        <label>2</label>
    </ligand>
</feature>
<evidence type="ECO:0000256" key="7">
    <source>
        <dbReference type="ARBA" id="ARBA00022801"/>
    </source>
</evidence>
<dbReference type="CDD" id="cd00375">
    <property type="entry name" value="Urease_alpha"/>
    <property type="match status" value="1"/>
</dbReference>
<dbReference type="HAMAP" id="MF_01953">
    <property type="entry name" value="Urease_alpha"/>
    <property type="match status" value="1"/>
</dbReference>
<dbReference type="Pfam" id="PF01979">
    <property type="entry name" value="Amidohydro_1"/>
    <property type="match status" value="1"/>
</dbReference>
<feature type="modified residue" description="N6-carboxylysine" evidence="12">
    <location>
        <position position="486"/>
    </location>
</feature>
<dbReference type="NCBIfam" id="TIGR00192">
    <property type="entry name" value="urease_beta"/>
    <property type="match status" value="1"/>
</dbReference>
<evidence type="ECO:0000256" key="11">
    <source>
        <dbReference type="PIRNR" id="PIRNR001222"/>
    </source>
</evidence>
<dbReference type="SUPFAM" id="SSF51338">
    <property type="entry name" value="Composite domain of metallo-dependent hydrolases"/>
    <property type="match status" value="2"/>
</dbReference>
<protein>
    <recommendedName>
        <fullName evidence="4 11">Urease</fullName>
        <ecNumber evidence="3 11">3.5.1.5</ecNumber>
    </recommendedName>
    <alternativeName>
        <fullName evidence="9 11">Urea amidohydrolase</fullName>
    </alternativeName>
</protein>
<feature type="binding site" evidence="13">
    <location>
        <position position="541"/>
    </location>
    <ligand>
        <name>Ni(2+)</name>
        <dbReference type="ChEBI" id="CHEBI:49786"/>
        <label>2</label>
    </ligand>
</feature>
<dbReference type="InterPro" id="IPR036463">
    <property type="entry name" value="Urease_gamma_sf"/>
</dbReference>
<dbReference type="EC" id="3.5.1.5" evidence="3 11"/>
<evidence type="ECO:0000256" key="8">
    <source>
        <dbReference type="ARBA" id="ARBA00023026"/>
    </source>
</evidence>
<dbReference type="Gene3D" id="3.30.280.10">
    <property type="entry name" value="Urease, gamma-like subunit"/>
    <property type="match status" value="1"/>
</dbReference>
<keyword evidence="8" id="KW-0843">Virulence</keyword>
<evidence type="ECO:0000259" key="16">
    <source>
        <dbReference type="PROSITE" id="PS51368"/>
    </source>
</evidence>
<dbReference type="SUPFAM" id="SSF51556">
    <property type="entry name" value="Metallo-dependent hydrolases"/>
    <property type="match status" value="1"/>
</dbReference>
<name>A0A165T9H9_9APHY</name>
<dbReference type="Proteomes" id="UP000076727">
    <property type="component" value="Unassembled WGS sequence"/>
</dbReference>
<keyword evidence="18" id="KW-1185">Reference proteome</keyword>
<dbReference type="GO" id="GO:0009039">
    <property type="term" value="F:urease activity"/>
    <property type="evidence" value="ECO:0007669"/>
    <property type="project" value="UniProtKB-EC"/>
</dbReference>
<dbReference type="NCBIfam" id="NF009686">
    <property type="entry name" value="PRK13207.1"/>
    <property type="match status" value="1"/>
</dbReference>
<dbReference type="CDD" id="cd00390">
    <property type="entry name" value="Urease_gamma"/>
    <property type="match status" value="1"/>
</dbReference>
<evidence type="ECO:0000256" key="6">
    <source>
        <dbReference type="ARBA" id="ARBA00022723"/>
    </source>
</evidence>
<dbReference type="SUPFAM" id="SSF51278">
    <property type="entry name" value="Urease, beta-subunit"/>
    <property type="match status" value="1"/>
</dbReference>
<comment type="catalytic activity">
    <reaction evidence="11">
        <text>urea + 2 H2O + H(+) = hydrogencarbonate + 2 NH4(+)</text>
        <dbReference type="Rhea" id="RHEA:20557"/>
        <dbReference type="ChEBI" id="CHEBI:15377"/>
        <dbReference type="ChEBI" id="CHEBI:15378"/>
        <dbReference type="ChEBI" id="CHEBI:16199"/>
        <dbReference type="ChEBI" id="CHEBI:17544"/>
        <dbReference type="ChEBI" id="CHEBI:28938"/>
        <dbReference type="EC" id="3.5.1.5"/>
    </reaction>
</comment>
<dbReference type="InterPro" id="IPR006680">
    <property type="entry name" value="Amidohydro-rel"/>
</dbReference>
<gene>
    <name evidence="17" type="ORF">DAEQUDRAFT_722232</name>
</gene>
<keyword evidence="5 11" id="KW-0533">Nickel</keyword>
<dbReference type="NCBIfam" id="TIGR00193">
    <property type="entry name" value="urease_gam"/>
    <property type="match status" value="1"/>
</dbReference>
<dbReference type="PANTHER" id="PTHR33569">
    <property type="entry name" value="UREASE"/>
    <property type="match status" value="1"/>
</dbReference>
<keyword evidence="6 11" id="KW-0479">Metal-binding</keyword>
<evidence type="ECO:0000256" key="10">
    <source>
        <dbReference type="ARBA" id="ARBA00056221"/>
    </source>
</evidence>
<dbReference type="InterPro" id="IPR029754">
    <property type="entry name" value="Urease_Ni-bd"/>
</dbReference>
<dbReference type="NCBIfam" id="NF009682">
    <property type="entry name" value="PRK13203.1"/>
    <property type="match status" value="1"/>
</dbReference>
<dbReference type="FunFam" id="3.30.280.10:FF:000001">
    <property type="entry name" value="Urease subunit alpha"/>
    <property type="match status" value="1"/>
</dbReference>
<feature type="domain" description="Urease" evidence="16">
    <location>
        <begin position="398"/>
        <end position="838"/>
    </location>
</feature>
<feature type="binding site" description="via carbamate group" evidence="13">
    <location>
        <position position="486"/>
    </location>
    <ligand>
        <name>Ni(2+)</name>
        <dbReference type="ChEBI" id="CHEBI:49786"/>
        <label>2</label>
    </ligand>
</feature>
<comment type="subunit">
    <text evidence="2">Homohexamer.</text>
</comment>
<dbReference type="Gene3D" id="3.20.20.140">
    <property type="entry name" value="Metal-dependent hydrolases"/>
    <property type="match status" value="1"/>
</dbReference>
<dbReference type="PROSITE" id="PS51368">
    <property type="entry name" value="UREASE_3"/>
    <property type="match status" value="1"/>
</dbReference>
<dbReference type="InterPro" id="IPR008221">
    <property type="entry name" value="Urease"/>
</dbReference>
<dbReference type="UniPathway" id="UPA00258">
    <property type="reaction ID" value="UER00370"/>
</dbReference>
<evidence type="ECO:0000256" key="12">
    <source>
        <dbReference type="PIRSR" id="PIRSR001222-50"/>
    </source>
</evidence>
<evidence type="ECO:0000256" key="5">
    <source>
        <dbReference type="ARBA" id="ARBA00022596"/>
    </source>
</evidence>
<organism evidence="17 18">
    <name type="scientific">Daedalea quercina L-15889</name>
    <dbReference type="NCBI Taxonomy" id="1314783"/>
    <lineage>
        <taxon>Eukaryota</taxon>
        <taxon>Fungi</taxon>
        <taxon>Dikarya</taxon>
        <taxon>Basidiomycota</taxon>
        <taxon>Agaricomycotina</taxon>
        <taxon>Agaricomycetes</taxon>
        <taxon>Polyporales</taxon>
        <taxon>Fomitopsis</taxon>
    </lineage>
</organism>
<dbReference type="NCBIfam" id="NF009671">
    <property type="entry name" value="PRK13192.1"/>
    <property type="match status" value="1"/>
</dbReference>
<comment type="function">
    <text evidence="10">Plays a nutritional role via nitrogen acquisition in the environment. Contributes to the central nervous system invasion by enhancing yeast sequestration within microcapillary beds (such as within the brain) during hematogenous spread, thereby facilitating blood-to-brain invasion by C.neoformans. Affects fitness within the mammalian phagosome, promoting non-lytic exocytosis while delaying intracellular replication and thus reducing phagolysosomal membrane damage, events that could facilitate cryptococcal dissemination when transported inside macrophages. Urease activity is also associated with the regulation of key intracellular metabolic pathways, including melanin biosynthesis, polyamine biosynthesis, as well as intracellular levels of proline and reactive oxygen species.</text>
</comment>
<dbReference type="InterPro" id="IPR036461">
    <property type="entry name" value="Urease_betasu_sf"/>
</dbReference>
<evidence type="ECO:0000256" key="3">
    <source>
        <dbReference type="ARBA" id="ARBA00012934"/>
    </source>
</evidence>
<dbReference type="GO" id="GO:0016151">
    <property type="term" value="F:nickel cation binding"/>
    <property type="evidence" value="ECO:0007669"/>
    <property type="project" value="InterPro"/>
</dbReference>
<evidence type="ECO:0000313" key="17">
    <source>
        <dbReference type="EMBL" id="KZT73112.1"/>
    </source>
</evidence>
<dbReference type="Gene3D" id="2.10.150.10">
    <property type="entry name" value="Urease, beta subunit"/>
    <property type="match status" value="1"/>
</dbReference>
<dbReference type="SUPFAM" id="SSF54111">
    <property type="entry name" value="Urease, gamma-subunit"/>
    <property type="match status" value="1"/>
</dbReference>
<dbReference type="InterPro" id="IPR050069">
    <property type="entry name" value="Urease_subunit"/>
</dbReference>
<feature type="active site" description="Proton donor" evidence="14 15">
    <location>
        <position position="589"/>
    </location>
</feature>
<evidence type="ECO:0000256" key="1">
    <source>
        <dbReference type="ARBA" id="ARBA00004897"/>
    </source>
</evidence>
<dbReference type="Pfam" id="PF00699">
    <property type="entry name" value="Urease_beta"/>
    <property type="match status" value="1"/>
</dbReference>
<dbReference type="PIRSF" id="PIRSF001222">
    <property type="entry name" value="Urease"/>
    <property type="match status" value="1"/>
</dbReference>
<dbReference type="NCBIfam" id="TIGR01792">
    <property type="entry name" value="urease_alph"/>
    <property type="match status" value="1"/>
</dbReference>
<evidence type="ECO:0000256" key="2">
    <source>
        <dbReference type="ARBA" id="ARBA00011643"/>
    </source>
</evidence>
<comment type="cofactor">
    <cofactor evidence="13">
        <name>Ni cation</name>
        <dbReference type="ChEBI" id="CHEBI:25516"/>
    </cofactor>
    <text evidence="13">Binds 2 nickel ions per subunit.</text>
</comment>
<feature type="binding site" evidence="13">
    <location>
        <position position="403"/>
    </location>
    <ligand>
        <name>Ni(2+)</name>
        <dbReference type="ChEBI" id="CHEBI:49786"/>
        <label>1</label>
    </ligand>
</feature>
<evidence type="ECO:0000256" key="4">
    <source>
        <dbReference type="ARBA" id="ARBA00013883"/>
    </source>
</evidence>
<dbReference type="InterPro" id="IPR017951">
    <property type="entry name" value="Urease_asu_c"/>
</dbReference>
<comment type="PTM">
    <text evidence="12">Carbamylation allows a single lysine to coordinate two nickel ions.</text>
</comment>
<sequence length="838" mass="90785">MRISPREEAKLLLHQAGFLAQKRLARGLQLNQTEAVALIASQLQERIRDGRHSVAELMQHGKTLLGRRHVLPGVPSLLHEIQVEGTFPDGVFLVTVHDPICNDTVELYNALYGSFLPAPPDHAFPVIDQDEYSRDKAPGAVIVKKQPIVINRGRERIKLRVTNNGDRPIQVGSHYHFIETNKALVFDRAQAYGKRLDIAAGTAVRFEPGDSKHVTLCAIAGSKLITGGNRLATGVYDPARTDEIVAALVQKGFGHTSQPSALEINVDTTVSRESYVAMFGPTVGDRVRLGDTELWIEVERDETVYGDEVKFGGGKSIREGMGQATGRSEADCLDLVITNALIVDWTGIYKADIGVKSGKIIAIGKAGNPDVMAGVHPNLIVGSSTEVIAGEKLLVTAGAIDAHVHYICPQQVTEALSSGVTTMIGGGTGPSAGTNATTCTPSPFYMRHMLAATDTLPMNFAFTGKGNDSGLPALEEIVKAGAAGLKLHEDWGSTPSTIMNALDVGDKYDVQVNIHTDTLNESGFVESTIEAFGDRTIHTYHTEGAGGGHAPDIIVVCELENVLPSSTNPTRPYTKNTLDEHLDMLMVCHHLDNCIPEDLAFAESRIRAETVAAEDVLHDIGAISMISSDSQAMGRVGEVISRTWRTASKMRDLRGPLMIEGDVAGRDNSRVKRYVSKYTINPAITHGISHLVGSITPGTLADLVLWKPENFGAKPEMVLKSGVIAWAQMGDANASIPTVQPFVGRPMWGSHPMSAALNSVAFVSGISVELGIREHYGLNKRCEPVRNCRNVTKKDMKWNFATPKMKVDPESYEVRADDVLMDIEPAERLPLARAYNLF</sequence>
<dbReference type="InterPro" id="IPR032466">
    <property type="entry name" value="Metal_Hydrolase"/>
</dbReference>
<reference evidence="17 18" key="1">
    <citation type="journal article" date="2016" name="Mol. Biol. Evol.">
        <title>Comparative Genomics of Early-Diverging Mushroom-Forming Fungi Provides Insights into the Origins of Lignocellulose Decay Capabilities.</title>
        <authorList>
            <person name="Nagy L.G."/>
            <person name="Riley R."/>
            <person name="Tritt A."/>
            <person name="Adam C."/>
            <person name="Daum C."/>
            <person name="Floudas D."/>
            <person name="Sun H."/>
            <person name="Yadav J.S."/>
            <person name="Pangilinan J."/>
            <person name="Larsson K.H."/>
            <person name="Matsuura K."/>
            <person name="Barry K."/>
            <person name="Labutti K."/>
            <person name="Kuo R."/>
            <person name="Ohm R.A."/>
            <person name="Bhattacharya S.S."/>
            <person name="Shirouzu T."/>
            <person name="Yoshinaga Y."/>
            <person name="Martin F.M."/>
            <person name="Grigoriev I.V."/>
            <person name="Hibbett D.S."/>
        </authorList>
    </citation>
    <scope>NUCLEOTIDE SEQUENCE [LARGE SCALE GENOMIC DNA]</scope>
    <source>
        <strain evidence="17 18">L-15889</strain>
    </source>
</reference>
<dbReference type="EMBL" id="KV429038">
    <property type="protein sequence ID" value="KZT73112.1"/>
    <property type="molecule type" value="Genomic_DNA"/>
</dbReference>
<feature type="binding site" evidence="13">
    <location>
        <position position="405"/>
    </location>
    <ligand>
        <name>Ni(2+)</name>
        <dbReference type="ChEBI" id="CHEBI:49786"/>
        <label>1</label>
    </ligand>
</feature>
<evidence type="ECO:0000256" key="9">
    <source>
        <dbReference type="ARBA" id="ARBA00030395"/>
    </source>
</evidence>
<evidence type="ECO:0000313" key="18">
    <source>
        <dbReference type="Proteomes" id="UP000076727"/>
    </source>
</evidence>
<dbReference type="InterPro" id="IPR011612">
    <property type="entry name" value="Urease_alpha_N_dom"/>
</dbReference>
<dbReference type="GO" id="GO:0035550">
    <property type="term" value="C:urease complex"/>
    <property type="evidence" value="ECO:0007669"/>
    <property type="project" value="InterPro"/>
</dbReference>
<proteinExistence type="inferred from homology"/>
<dbReference type="AlphaFoldDB" id="A0A165T9H9"/>
<dbReference type="Pfam" id="PF00449">
    <property type="entry name" value="Urease_alpha"/>
    <property type="match status" value="1"/>
</dbReference>
<dbReference type="PROSITE" id="PS01120">
    <property type="entry name" value="UREASE_1"/>
    <property type="match status" value="1"/>
</dbReference>
<keyword evidence="7 11" id="KW-0378">Hydrolase</keyword>
<evidence type="ECO:0000256" key="15">
    <source>
        <dbReference type="PROSITE-ProRule" id="PRU00700"/>
    </source>
</evidence>